<evidence type="ECO:0000256" key="1">
    <source>
        <dbReference type="SAM" id="Phobius"/>
    </source>
</evidence>
<keyword evidence="4" id="KW-0418">Kinase</keyword>
<dbReference type="Gene3D" id="3.30.200.20">
    <property type="entry name" value="Phosphorylase Kinase, domain 1"/>
    <property type="match status" value="1"/>
</dbReference>
<keyword evidence="1" id="KW-0472">Membrane</keyword>
<feature type="transmembrane region" description="Helical" evidence="1">
    <location>
        <begin position="332"/>
        <end position="354"/>
    </location>
</feature>
<dbReference type="EMBL" id="JH767185">
    <property type="protein sequence ID" value="EQC29328.1"/>
    <property type="molecule type" value="Genomic_DNA"/>
</dbReference>
<dbReference type="InParanoid" id="T0RAV2"/>
<organism evidence="4 5">
    <name type="scientific">Saprolegnia diclina (strain VS20)</name>
    <dbReference type="NCBI Taxonomy" id="1156394"/>
    <lineage>
        <taxon>Eukaryota</taxon>
        <taxon>Sar</taxon>
        <taxon>Stramenopiles</taxon>
        <taxon>Oomycota</taxon>
        <taxon>Saprolegniomycetes</taxon>
        <taxon>Saprolegniales</taxon>
        <taxon>Saprolegniaceae</taxon>
        <taxon>Saprolegnia</taxon>
    </lineage>
</organism>
<dbReference type="Pfam" id="PF00069">
    <property type="entry name" value="Pkinase"/>
    <property type="match status" value="1"/>
</dbReference>
<feature type="chain" id="PRO_5004570624" evidence="2">
    <location>
        <begin position="21"/>
        <end position="689"/>
    </location>
</feature>
<evidence type="ECO:0000259" key="3">
    <source>
        <dbReference type="PROSITE" id="PS50011"/>
    </source>
</evidence>
<dbReference type="InterPro" id="IPR008271">
    <property type="entry name" value="Ser/Thr_kinase_AS"/>
</dbReference>
<dbReference type="PROSITE" id="PS00108">
    <property type="entry name" value="PROTEIN_KINASE_ST"/>
    <property type="match status" value="1"/>
</dbReference>
<proteinExistence type="predicted"/>
<dbReference type="RefSeq" id="XP_008617302.1">
    <property type="nucleotide sequence ID" value="XM_008619080.1"/>
</dbReference>
<dbReference type="AlphaFoldDB" id="T0RAV2"/>
<dbReference type="Gene3D" id="1.10.510.10">
    <property type="entry name" value="Transferase(Phosphotransferase) domain 1"/>
    <property type="match status" value="1"/>
</dbReference>
<dbReference type="Proteomes" id="UP000030762">
    <property type="component" value="Unassembled WGS sequence"/>
</dbReference>
<keyword evidence="2" id="KW-0732">Signal</keyword>
<keyword evidence="5" id="KW-1185">Reference proteome</keyword>
<evidence type="ECO:0000313" key="4">
    <source>
        <dbReference type="EMBL" id="EQC29328.1"/>
    </source>
</evidence>
<dbReference type="VEuPathDB" id="FungiDB:SDRG_12997"/>
<dbReference type="InterPro" id="IPR001245">
    <property type="entry name" value="Ser-Thr/Tyr_kinase_cat_dom"/>
</dbReference>
<dbReference type="OrthoDB" id="4062651at2759"/>
<keyword evidence="1" id="KW-1133">Transmembrane helix</keyword>
<evidence type="ECO:0000256" key="2">
    <source>
        <dbReference type="SAM" id="SignalP"/>
    </source>
</evidence>
<dbReference type="SMART" id="SM00220">
    <property type="entry name" value="S_TKc"/>
    <property type="match status" value="1"/>
</dbReference>
<sequence>MLPRFVGVLASLVAILRVQAASCPYATLTVTSVLVDNALCTSTGPCLVNPTTCAEISKATPKLQADGTMQYAVEAVGDMSGYTKLTDLYIGRDGTSPVDVTYMQLPPTLLTLYVRASVGGTLIMLVKVDTYTGLAADFMWPPTLDSFTLRNGPFNAATLPLTPTKLGLDLVGLTKMPPTNTKWRSLNLAGNKIEEVANADLPNLVYLYAPSIFGNLLTTFANVSFTKSLNYFGITGSITTFTVSNATYQVLNELEKLTSRTTRLGYEIDDYMTIQPNETKCTQAGGTIRPLWALKDASRNFAACVLPDPQPRTLAPTTAVPTTSPPLETSNIGLVVGVSASAIVLVLLFGWWCLWKRRKPVPPTPDAVYHRYSTRGTLAGTATVDVTGFPTGSIPSGGDKSRHYVNVDLDVLRMLRLEPSELRAIGNTPMAAGAHGEVWLGTYAGQPVAIKRTKDKSAKAIAKMSAEILLMSRINSPYAVSLIGASWLRPTDLECVVEYMDRGDLRSFLSSTSSAAFSWHQKQESIAQVVQGLVYLHTFETPIIHRDLKSRNVLLDSKKGTKLTDFGESREMDEETLTNGIGTYQWMAPEIFTGHDYSTAADVYSFGVLLSEYSTHRVPYADMINPRTNKPMNQQFIMHQVTSGAITPTFETATTPPWVLELAKQCLAFDPEDRPSTLQIINVVLKATA</sequence>
<gene>
    <name evidence="4" type="ORF">SDRG_12997</name>
</gene>
<name>T0RAV2_SAPDV</name>
<dbReference type="PRINTS" id="PR00109">
    <property type="entry name" value="TYRKINASE"/>
</dbReference>
<dbReference type="SUPFAM" id="SSF56112">
    <property type="entry name" value="Protein kinase-like (PK-like)"/>
    <property type="match status" value="1"/>
</dbReference>
<feature type="signal peptide" evidence="2">
    <location>
        <begin position="1"/>
        <end position="20"/>
    </location>
</feature>
<keyword evidence="4" id="KW-0808">Transferase</keyword>
<dbReference type="PANTHER" id="PTHR44329:SF214">
    <property type="entry name" value="PROTEIN KINASE DOMAIN-CONTAINING PROTEIN"/>
    <property type="match status" value="1"/>
</dbReference>
<dbReference type="GeneID" id="19953724"/>
<dbReference type="GO" id="GO:0004674">
    <property type="term" value="F:protein serine/threonine kinase activity"/>
    <property type="evidence" value="ECO:0007669"/>
    <property type="project" value="TreeGrafter"/>
</dbReference>
<dbReference type="InterPro" id="IPR000719">
    <property type="entry name" value="Prot_kinase_dom"/>
</dbReference>
<evidence type="ECO:0000313" key="5">
    <source>
        <dbReference type="Proteomes" id="UP000030762"/>
    </source>
</evidence>
<dbReference type="PROSITE" id="PS50011">
    <property type="entry name" value="PROTEIN_KINASE_DOM"/>
    <property type="match status" value="1"/>
</dbReference>
<dbReference type="InterPro" id="IPR011009">
    <property type="entry name" value="Kinase-like_dom_sf"/>
</dbReference>
<dbReference type="GO" id="GO:0005524">
    <property type="term" value="F:ATP binding"/>
    <property type="evidence" value="ECO:0007669"/>
    <property type="project" value="InterPro"/>
</dbReference>
<keyword evidence="1" id="KW-0812">Transmembrane</keyword>
<dbReference type="PANTHER" id="PTHR44329">
    <property type="entry name" value="SERINE/THREONINE-PROTEIN KINASE TNNI3K-RELATED"/>
    <property type="match status" value="1"/>
</dbReference>
<reference evidence="4 5" key="1">
    <citation type="submission" date="2012-04" db="EMBL/GenBank/DDBJ databases">
        <title>The Genome Sequence of Saprolegnia declina VS20.</title>
        <authorList>
            <consortium name="The Broad Institute Genome Sequencing Platform"/>
            <person name="Russ C."/>
            <person name="Nusbaum C."/>
            <person name="Tyler B."/>
            <person name="van West P."/>
            <person name="Dieguez-Uribeondo J."/>
            <person name="de Bruijn I."/>
            <person name="Tripathy S."/>
            <person name="Jiang R."/>
            <person name="Young S.K."/>
            <person name="Zeng Q."/>
            <person name="Gargeya S."/>
            <person name="Fitzgerald M."/>
            <person name="Haas B."/>
            <person name="Abouelleil A."/>
            <person name="Alvarado L."/>
            <person name="Arachchi H.M."/>
            <person name="Berlin A."/>
            <person name="Chapman S.B."/>
            <person name="Goldberg J."/>
            <person name="Griggs A."/>
            <person name="Gujja S."/>
            <person name="Hansen M."/>
            <person name="Howarth C."/>
            <person name="Imamovic A."/>
            <person name="Larimer J."/>
            <person name="McCowen C."/>
            <person name="Montmayeur A."/>
            <person name="Murphy C."/>
            <person name="Neiman D."/>
            <person name="Pearson M."/>
            <person name="Priest M."/>
            <person name="Roberts A."/>
            <person name="Saif S."/>
            <person name="Shea T."/>
            <person name="Sisk P."/>
            <person name="Sykes S."/>
            <person name="Wortman J."/>
            <person name="Nusbaum C."/>
            <person name="Birren B."/>
        </authorList>
    </citation>
    <scope>NUCLEOTIDE SEQUENCE [LARGE SCALE GENOMIC DNA]</scope>
    <source>
        <strain evidence="4 5">VS20</strain>
    </source>
</reference>
<feature type="domain" description="Protein kinase" evidence="3">
    <location>
        <begin position="424"/>
        <end position="685"/>
    </location>
</feature>
<dbReference type="InterPro" id="IPR051681">
    <property type="entry name" value="Ser/Thr_Kinases-Pseudokinases"/>
</dbReference>
<dbReference type="eggNOG" id="KOG0192">
    <property type="taxonomic scope" value="Eukaryota"/>
</dbReference>
<protein>
    <submittedName>
        <fullName evidence="4">TKL protein kinase</fullName>
    </submittedName>
</protein>
<accession>T0RAV2</accession>
<dbReference type="STRING" id="1156394.T0RAV2"/>